<comment type="caution">
    <text evidence="2">The sequence shown here is derived from an EMBL/GenBank/DDBJ whole genome shotgun (WGS) entry which is preliminary data.</text>
</comment>
<dbReference type="InterPro" id="IPR038404">
    <property type="entry name" value="TRAP_DctP_sf"/>
</dbReference>
<dbReference type="Pfam" id="PF03480">
    <property type="entry name" value="DctP"/>
    <property type="match status" value="1"/>
</dbReference>
<dbReference type="PROSITE" id="PS51257">
    <property type="entry name" value="PROKAR_LIPOPROTEIN"/>
    <property type="match status" value="1"/>
</dbReference>
<keyword evidence="1" id="KW-0732">Signal</keyword>
<dbReference type="Proteomes" id="UP000437709">
    <property type="component" value="Unassembled WGS sequence"/>
</dbReference>
<evidence type="ECO:0000313" key="2">
    <source>
        <dbReference type="EMBL" id="MPV35570.1"/>
    </source>
</evidence>
<dbReference type="AlphaFoldDB" id="A0A6N7EC72"/>
<dbReference type="EMBL" id="WHPC01000001">
    <property type="protein sequence ID" value="MPV35570.1"/>
    <property type="molecule type" value="Genomic_DNA"/>
</dbReference>
<reference evidence="2 3" key="1">
    <citation type="submission" date="2019-10" db="EMBL/GenBank/DDBJ databases">
        <title>Georgenia wutianyii sp. nov. and Georgenia yuyongxinii sp. nov. isolated from plateau pika (Ochotona curzoniae) in the Qinghai-Tibet plateau of China.</title>
        <authorList>
            <person name="Tian Z."/>
        </authorList>
    </citation>
    <scope>NUCLEOTIDE SEQUENCE [LARGE SCALE GENOMIC DNA]</scope>
    <source>
        <strain evidence="2 3">JCM 19765</strain>
    </source>
</reference>
<name>A0A6N7EC72_9MICO</name>
<evidence type="ECO:0000256" key="1">
    <source>
        <dbReference type="ARBA" id="ARBA00022729"/>
    </source>
</evidence>
<dbReference type="GO" id="GO:0055085">
    <property type="term" value="P:transmembrane transport"/>
    <property type="evidence" value="ECO:0007669"/>
    <property type="project" value="InterPro"/>
</dbReference>
<accession>A0A6N7EC72</accession>
<dbReference type="NCBIfam" id="NF037995">
    <property type="entry name" value="TRAP_S1"/>
    <property type="match status" value="1"/>
</dbReference>
<keyword evidence="3" id="KW-1185">Reference proteome</keyword>
<sequence>MRKFTNSRRNLAIGAVTLTGALALGACSGVEGAQGGSGAGGTADLQFASFLGPTTPQGAAMKSMFEEISEDEESGLSVETFWEGALLGADEMLSGVAQGRSDIGYMTVQYTPGELPLSQAATVPFQTEDWEAVETALNTMYEDDEAFNGEWQGNGVHVLTFTGTPASIYATAEPLPDFESLAGQQVRATGYTANAVDAAGGNAVALQIGEVYEAIQRGLVEGYTTMLLDTAPSLSLHEVAPHITDTGIGVYTMNVIFMNQDAWESLSDEQRQVLEDGIEAYHAEYRERLTEVEDESCQAHIDAGGGVTIWSDEDKQQWRDVVGESLIDMWKSDVEQAGGDAEAFYSTYSKLVEENPGELETGMKRCANR</sequence>
<dbReference type="RefSeq" id="WP_152193470.1">
    <property type="nucleotide sequence ID" value="NZ_VUKD01000001.1"/>
</dbReference>
<dbReference type="Gene3D" id="3.40.190.170">
    <property type="entry name" value="Bacterial extracellular solute-binding protein, family 7"/>
    <property type="match status" value="1"/>
</dbReference>
<dbReference type="InterPro" id="IPR018389">
    <property type="entry name" value="DctP_fam"/>
</dbReference>
<organism evidence="2 3">
    <name type="scientific">Georgenia subflava</name>
    <dbReference type="NCBI Taxonomy" id="1622177"/>
    <lineage>
        <taxon>Bacteria</taxon>
        <taxon>Bacillati</taxon>
        <taxon>Actinomycetota</taxon>
        <taxon>Actinomycetes</taxon>
        <taxon>Micrococcales</taxon>
        <taxon>Bogoriellaceae</taxon>
        <taxon>Georgenia</taxon>
    </lineage>
</organism>
<protein>
    <recommendedName>
        <fullName evidence="4">C4-dicarboxylate ABC transporter substrate-binding protein</fullName>
    </recommendedName>
</protein>
<dbReference type="OrthoDB" id="9815946at2"/>
<evidence type="ECO:0000313" key="3">
    <source>
        <dbReference type="Proteomes" id="UP000437709"/>
    </source>
</evidence>
<evidence type="ECO:0008006" key="4">
    <source>
        <dbReference type="Google" id="ProtNLM"/>
    </source>
</evidence>
<dbReference type="PANTHER" id="PTHR33376">
    <property type="match status" value="1"/>
</dbReference>
<dbReference type="PANTHER" id="PTHR33376:SF15">
    <property type="entry name" value="BLL6794 PROTEIN"/>
    <property type="match status" value="1"/>
</dbReference>
<gene>
    <name evidence="2" type="ORF">GB881_00655</name>
</gene>
<proteinExistence type="predicted"/>